<proteinExistence type="inferred from homology"/>
<evidence type="ECO:0000256" key="1">
    <source>
        <dbReference type="ARBA" id="ARBA00001460"/>
    </source>
</evidence>
<comment type="pathway">
    <text evidence="3 10">Amino-acid biosynthesis; L-histidine biosynthesis; L-histidine from 5-phospho-alpha-D-ribose 1-diphosphate: step 2/9.</text>
</comment>
<keyword evidence="9 10" id="KW-0368">Histidine biosynthesis</keyword>
<evidence type="ECO:0000256" key="2">
    <source>
        <dbReference type="ARBA" id="ARBA00004496"/>
    </source>
</evidence>
<dbReference type="Pfam" id="PF01503">
    <property type="entry name" value="PRA-PH"/>
    <property type="match status" value="1"/>
</dbReference>
<dbReference type="Gene3D" id="1.10.287.1080">
    <property type="entry name" value="MazG-like"/>
    <property type="match status" value="1"/>
</dbReference>
<evidence type="ECO:0000256" key="7">
    <source>
        <dbReference type="ARBA" id="ARBA00022801"/>
    </source>
</evidence>
<gene>
    <name evidence="10 11" type="primary">hisE</name>
    <name evidence="11" type="ORF">HF966_03180</name>
</gene>
<dbReference type="NCBIfam" id="TIGR03188">
    <property type="entry name" value="histidine_hisI"/>
    <property type="match status" value="1"/>
</dbReference>
<evidence type="ECO:0000256" key="5">
    <source>
        <dbReference type="ARBA" id="ARBA00022605"/>
    </source>
</evidence>
<evidence type="ECO:0000256" key="8">
    <source>
        <dbReference type="ARBA" id="ARBA00022840"/>
    </source>
</evidence>
<comment type="catalytic activity">
    <reaction evidence="1 10">
        <text>1-(5-phospho-beta-D-ribosyl)-ATP + H2O = 1-(5-phospho-beta-D-ribosyl)-5'-AMP + diphosphate + H(+)</text>
        <dbReference type="Rhea" id="RHEA:22828"/>
        <dbReference type="ChEBI" id="CHEBI:15377"/>
        <dbReference type="ChEBI" id="CHEBI:15378"/>
        <dbReference type="ChEBI" id="CHEBI:33019"/>
        <dbReference type="ChEBI" id="CHEBI:59457"/>
        <dbReference type="ChEBI" id="CHEBI:73183"/>
        <dbReference type="EC" id="3.6.1.31"/>
    </reaction>
</comment>
<dbReference type="EMBL" id="JAAXPO010000003">
    <property type="protein sequence ID" value="NKZ18175.1"/>
    <property type="molecule type" value="Genomic_DNA"/>
</dbReference>
<dbReference type="SUPFAM" id="SSF101386">
    <property type="entry name" value="all-alpha NTP pyrophosphatases"/>
    <property type="match status" value="1"/>
</dbReference>
<comment type="similarity">
    <text evidence="10">Belongs to the PRA-PH family.</text>
</comment>
<evidence type="ECO:0000313" key="11">
    <source>
        <dbReference type="EMBL" id="NKZ18175.1"/>
    </source>
</evidence>
<dbReference type="InterPro" id="IPR008179">
    <property type="entry name" value="HisE"/>
</dbReference>
<protein>
    <recommendedName>
        <fullName evidence="10">Phosphoribosyl-ATP pyrophosphatase</fullName>
        <shortName evidence="10">PRA-PH</shortName>
        <ecNumber evidence="10">3.6.1.31</ecNumber>
    </recommendedName>
</protein>
<dbReference type="Proteomes" id="UP000590460">
    <property type="component" value="Unassembled WGS sequence"/>
</dbReference>
<dbReference type="GO" id="GO:0004636">
    <property type="term" value="F:phosphoribosyl-ATP diphosphatase activity"/>
    <property type="evidence" value="ECO:0007669"/>
    <property type="project" value="UniProtKB-UniRule"/>
</dbReference>
<dbReference type="CDD" id="cd11534">
    <property type="entry name" value="NTP-PPase_HisIE_like"/>
    <property type="match status" value="1"/>
</dbReference>
<comment type="caution">
    <text evidence="11">The sequence shown here is derived from an EMBL/GenBank/DDBJ whole genome shotgun (WGS) entry which is preliminary data.</text>
</comment>
<dbReference type="GO" id="GO:0005524">
    <property type="term" value="F:ATP binding"/>
    <property type="evidence" value="ECO:0007669"/>
    <property type="project" value="UniProtKB-KW"/>
</dbReference>
<dbReference type="GO" id="GO:0000105">
    <property type="term" value="P:L-histidine biosynthetic process"/>
    <property type="evidence" value="ECO:0007669"/>
    <property type="project" value="UniProtKB-UniRule"/>
</dbReference>
<evidence type="ECO:0000256" key="10">
    <source>
        <dbReference type="HAMAP-Rule" id="MF_01020"/>
    </source>
</evidence>
<comment type="subcellular location">
    <subcellularLocation>
        <location evidence="2 10">Cytoplasm</location>
    </subcellularLocation>
</comment>
<dbReference type="EC" id="3.6.1.31" evidence="10"/>
<keyword evidence="8 10" id="KW-0067">ATP-binding</keyword>
<keyword evidence="5 10" id="KW-0028">Amino-acid biosynthesis</keyword>
<dbReference type="PANTHER" id="PTHR42945">
    <property type="entry name" value="HISTIDINE BIOSYNTHESIS BIFUNCTIONAL PROTEIN"/>
    <property type="match status" value="1"/>
</dbReference>
<dbReference type="PANTHER" id="PTHR42945:SF9">
    <property type="entry name" value="HISTIDINE BIOSYNTHESIS BIFUNCTIONAL PROTEIN HISIE"/>
    <property type="match status" value="1"/>
</dbReference>
<evidence type="ECO:0000256" key="4">
    <source>
        <dbReference type="ARBA" id="ARBA00022490"/>
    </source>
</evidence>
<keyword evidence="7 10" id="KW-0378">Hydrolase</keyword>
<name>A0A846ZG46_9LACO</name>
<keyword evidence="6 10" id="KW-0547">Nucleotide-binding</keyword>
<evidence type="ECO:0000256" key="3">
    <source>
        <dbReference type="ARBA" id="ARBA00005204"/>
    </source>
</evidence>
<dbReference type="InterPro" id="IPR021130">
    <property type="entry name" value="PRib-ATP_PPHydrolase-like"/>
</dbReference>
<accession>A0A846ZG46</accession>
<dbReference type="GO" id="GO:0005737">
    <property type="term" value="C:cytoplasm"/>
    <property type="evidence" value="ECO:0007669"/>
    <property type="project" value="UniProtKB-SubCell"/>
</dbReference>
<dbReference type="UniPathway" id="UPA00031">
    <property type="reaction ID" value="UER00007"/>
</dbReference>
<dbReference type="RefSeq" id="WP_168676222.1">
    <property type="nucleotide sequence ID" value="NZ_BPKV01000004.1"/>
</dbReference>
<keyword evidence="4 10" id="KW-0963">Cytoplasm</keyword>
<sequence length="108" mass="12339">MTKQTLEELYDLAYQRHVQPIPGAYTSYLYAQGQDKILKKVGEEATEVILGAKNNREELIYETADLFFHLMVLLVSTDVSLAEIEAELGARVGQQSRLHERQNWRGEA</sequence>
<evidence type="ECO:0000313" key="12">
    <source>
        <dbReference type="Proteomes" id="UP000590460"/>
    </source>
</evidence>
<organism evidence="11 12">
    <name type="scientific">Leuconostoc holzapfelii</name>
    <dbReference type="NCBI Taxonomy" id="434464"/>
    <lineage>
        <taxon>Bacteria</taxon>
        <taxon>Bacillati</taxon>
        <taxon>Bacillota</taxon>
        <taxon>Bacilli</taxon>
        <taxon>Lactobacillales</taxon>
        <taxon>Lactobacillaceae</taxon>
        <taxon>Leuconostoc</taxon>
    </lineage>
</organism>
<dbReference type="AlphaFoldDB" id="A0A846ZG46"/>
<evidence type="ECO:0000256" key="6">
    <source>
        <dbReference type="ARBA" id="ARBA00022741"/>
    </source>
</evidence>
<evidence type="ECO:0000256" key="9">
    <source>
        <dbReference type="ARBA" id="ARBA00023102"/>
    </source>
</evidence>
<dbReference type="HAMAP" id="MF_01020">
    <property type="entry name" value="HisE"/>
    <property type="match status" value="1"/>
</dbReference>
<reference evidence="11 12" key="1">
    <citation type="submission" date="2020-04" db="EMBL/GenBank/DDBJ databases">
        <title>MicrobeNet Type strains.</title>
        <authorList>
            <person name="Nicholson A.C."/>
        </authorList>
    </citation>
    <scope>NUCLEOTIDE SEQUENCE [LARGE SCALE GENOMIC DNA]</scope>
    <source>
        <strain evidence="11 12">CCUG 54536</strain>
    </source>
</reference>